<keyword evidence="3 7" id="KW-0812">Transmembrane</keyword>
<feature type="transmembrane region" description="Helical" evidence="7">
    <location>
        <begin position="318"/>
        <end position="337"/>
    </location>
</feature>
<keyword evidence="5 7" id="KW-0472">Membrane</keyword>
<evidence type="ECO:0000259" key="8">
    <source>
        <dbReference type="PROSITE" id="PS50850"/>
    </source>
</evidence>
<proteinExistence type="predicted"/>
<keyword evidence="10" id="KW-1185">Reference proteome</keyword>
<feature type="transmembrane region" description="Helical" evidence="7">
    <location>
        <begin position="252"/>
        <end position="273"/>
    </location>
</feature>
<evidence type="ECO:0000256" key="2">
    <source>
        <dbReference type="ARBA" id="ARBA00022448"/>
    </source>
</evidence>
<feature type="transmembrane region" description="Helical" evidence="7">
    <location>
        <begin position="185"/>
        <end position="205"/>
    </location>
</feature>
<dbReference type="PANTHER" id="PTHR43791:SF36">
    <property type="entry name" value="TRANSPORTER, PUTATIVE (AFU_ORTHOLOGUE AFUA_6G08340)-RELATED"/>
    <property type="match status" value="1"/>
</dbReference>
<dbReference type="EMBL" id="MASU01000021">
    <property type="protein sequence ID" value="PXY18390.1"/>
    <property type="molecule type" value="Genomic_DNA"/>
</dbReference>
<feature type="transmembrane region" description="Helical" evidence="7">
    <location>
        <begin position="90"/>
        <end position="110"/>
    </location>
</feature>
<organism evidence="9 10">
    <name type="scientific">Prauserella flavalba</name>
    <dbReference type="NCBI Taxonomy" id="1477506"/>
    <lineage>
        <taxon>Bacteria</taxon>
        <taxon>Bacillati</taxon>
        <taxon>Actinomycetota</taxon>
        <taxon>Actinomycetes</taxon>
        <taxon>Pseudonocardiales</taxon>
        <taxon>Pseudonocardiaceae</taxon>
        <taxon>Prauserella</taxon>
    </lineage>
</organism>
<dbReference type="PROSITE" id="PS50850">
    <property type="entry name" value="MFS"/>
    <property type="match status" value="1"/>
</dbReference>
<evidence type="ECO:0000256" key="6">
    <source>
        <dbReference type="SAM" id="MobiDB-lite"/>
    </source>
</evidence>
<feature type="transmembrane region" description="Helical" evidence="7">
    <location>
        <begin position="343"/>
        <end position="363"/>
    </location>
</feature>
<reference evidence="9 10" key="1">
    <citation type="submission" date="2016-07" db="EMBL/GenBank/DDBJ databases">
        <title>Draft genome sequence of Prauserella sp. YIM 121212, isolated from alkaline soil.</title>
        <authorList>
            <person name="Ruckert C."/>
            <person name="Albersmeier A."/>
            <person name="Jiang C.-L."/>
            <person name="Jiang Y."/>
            <person name="Kalinowski J."/>
            <person name="Schneider O."/>
            <person name="Winkler A."/>
            <person name="Zotchev S.B."/>
        </authorList>
    </citation>
    <scope>NUCLEOTIDE SEQUENCE [LARGE SCALE GENOMIC DNA]</scope>
    <source>
        <strain evidence="9 10">YIM 121212</strain>
    </source>
</reference>
<evidence type="ECO:0000256" key="7">
    <source>
        <dbReference type="SAM" id="Phobius"/>
    </source>
</evidence>
<feature type="transmembrane region" description="Helical" evidence="7">
    <location>
        <begin position="407"/>
        <end position="426"/>
    </location>
</feature>
<dbReference type="CDD" id="cd17319">
    <property type="entry name" value="MFS_ExuT_GudP_like"/>
    <property type="match status" value="1"/>
</dbReference>
<dbReference type="FunFam" id="1.20.1250.20:FF:000018">
    <property type="entry name" value="MFS transporter permease"/>
    <property type="match status" value="1"/>
</dbReference>
<feature type="transmembrane region" description="Helical" evidence="7">
    <location>
        <begin position="285"/>
        <end position="306"/>
    </location>
</feature>
<dbReference type="Proteomes" id="UP000247892">
    <property type="component" value="Unassembled WGS sequence"/>
</dbReference>
<dbReference type="GO" id="GO:0022857">
    <property type="term" value="F:transmembrane transporter activity"/>
    <property type="evidence" value="ECO:0007669"/>
    <property type="project" value="InterPro"/>
</dbReference>
<dbReference type="PANTHER" id="PTHR43791">
    <property type="entry name" value="PERMEASE-RELATED"/>
    <property type="match status" value="1"/>
</dbReference>
<dbReference type="Gene3D" id="1.20.1250.20">
    <property type="entry name" value="MFS general substrate transporter like domains"/>
    <property type="match status" value="2"/>
</dbReference>
<protein>
    <recommendedName>
        <fullName evidence="8">Major facilitator superfamily (MFS) profile domain-containing protein</fullName>
    </recommendedName>
</protein>
<dbReference type="InterPro" id="IPR011701">
    <property type="entry name" value="MFS"/>
</dbReference>
<keyword evidence="4 7" id="KW-1133">Transmembrane helix</keyword>
<feature type="transmembrane region" description="Helical" evidence="7">
    <location>
        <begin position="58"/>
        <end position="78"/>
    </location>
</feature>
<dbReference type="GO" id="GO:0005886">
    <property type="term" value="C:plasma membrane"/>
    <property type="evidence" value="ECO:0007669"/>
    <property type="project" value="UniProtKB-SubCell"/>
</dbReference>
<gene>
    <name evidence="9" type="ORF">BA062_35310</name>
</gene>
<keyword evidence="2" id="KW-0813">Transport</keyword>
<feature type="domain" description="Major facilitator superfamily (MFS) profile" evidence="8">
    <location>
        <begin position="25"/>
        <end position="431"/>
    </location>
</feature>
<dbReference type="Pfam" id="PF07690">
    <property type="entry name" value="MFS_1"/>
    <property type="match status" value="1"/>
</dbReference>
<feature type="transmembrane region" description="Helical" evidence="7">
    <location>
        <begin position="21"/>
        <end position="38"/>
    </location>
</feature>
<evidence type="ECO:0000256" key="5">
    <source>
        <dbReference type="ARBA" id="ARBA00023136"/>
    </source>
</evidence>
<feature type="region of interest" description="Disordered" evidence="6">
    <location>
        <begin position="433"/>
        <end position="453"/>
    </location>
</feature>
<dbReference type="InterPro" id="IPR020846">
    <property type="entry name" value="MFS_dom"/>
</dbReference>
<sequence>MTELTTTERTDEQRRELSKRIFRRIVPLLCVVYVISFLDRTNIGFAKDRLEVDLGISAAAYGLGAGLFFLTYALFEVPSNLLMRKVGAKWWIARIMITWGLLSSATAFVQGEISFYVLRLLLGAAEAGLFPGVILYFTYWFTRAERAKANGYFLLGASIANIVGSPLAGVLLSLDGLGGLHGWQWLFIVEGIPAVVLAFVVLRALPNSPHSASWVTEEEARDLQARLDAEADVAQDRKGHNPVMRILRDGQILLAIAVYFCHQVAIYAVAYFLPSIIGSAQSLSPIQTGLLSMLPWLASGIGALLLPRLATTASRARLLIASALIVMAAGFVLGLVTGPVFGLIGMCISGFAFWCVNSTIFTFPASRLTGAALAGGLAFVNSCGILGGFVGPYLMGLIENATGNPSSGLWAVAALLLIGAGLTMLLRQGHERPKAETLGHKTNPALDYNQSGG</sequence>
<name>A0A318LAV4_9PSEU</name>
<comment type="subcellular location">
    <subcellularLocation>
        <location evidence="1">Cell membrane</location>
        <topology evidence="1">Multi-pass membrane protein</topology>
    </subcellularLocation>
</comment>
<evidence type="ECO:0000256" key="3">
    <source>
        <dbReference type="ARBA" id="ARBA00022692"/>
    </source>
</evidence>
<dbReference type="RefSeq" id="WP_210407102.1">
    <property type="nucleotide sequence ID" value="NZ_JBHVKT010000009.1"/>
</dbReference>
<accession>A0A318LAV4</accession>
<comment type="caution">
    <text evidence="9">The sequence shown here is derived from an EMBL/GenBank/DDBJ whole genome shotgun (WGS) entry which is preliminary data.</text>
</comment>
<feature type="transmembrane region" description="Helical" evidence="7">
    <location>
        <begin position="152"/>
        <end position="173"/>
    </location>
</feature>
<dbReference type="InterPro" id="IPR036259">
    <property type="entry name" value="MFS_trans_sf"/>
</dbReference>
<feature type="transmembrane region" description="Helical" evidence="7">
    <location>
        <begin position="116"/>
        <end position="140"/>
    </location>
</feature>
<evidence type="ECO:0000256" key="4">
    <source>
        <dbReference type="ARBA" id="ARBA00022989"/>
    </source>
</evidence>
<feature type="transmembrane region" description="Helical" evidence="7">
    <location>
        <begin position="370"/>
        <end position="395"/>
    </location>
</feature>
<evidence type="ECO:0000313" key="9">
    <source>
        <dbReference type="EMBL" id="PXY18390.1"/>
    </source>
</evidence>
<evidence type="ECO:0000256" key="1">
    <source>
        <dbReference type="ARBA" id="ARBA00004651"/>
    </source>
</evidence>
<evidence type="ECO:0000313" key="10">
    <source>
        <dbReference type="Proteomes" id="UP000247892"/>
    </source>
</evidence>
<dbReference type="SUPFAM" id="SSF103473">
    <property type="entry name" value="MFS general substrate transporter"/>
    <property type="match status" value="1"/>
</dbReference>
<dbReference type="AlphaFoldDB" id="A0A318LAV4"/>